<sequence>MKSAANRLIITVIGTILLPIIVYSVYEISSITEDEEVIEKVYHEQLNAIIFSVNQFSDDNLSSILNKLEDNLSDSLTLSDAEPFLAFSNFNVLLLKAADSSQARAVVLNDRLKPRNWLALQDSLLAVNPELSEQLLRYKAGGYRKIEPIGTIRLGGENQQIIRAVLDTKMGDIQLTGLLSIEGFANNVLAPKLQQIAEGELVITLGYSATNQLVYLTDSLTNDVILRKSMWLFPDLEVGISSSSKTVKELVEERMYYNLGSSLLLISLLIFGFSLVVRNFRREMHLAQTKSDFVSNVSHELRTPLSLISMFAETLFLDRVPSQEKRKEYEEIILKETNRLTNIVNKILNFSQIEANKRTYTPTRTDINELLREVVHDYAYHIEKNGFTHSCELTEPLPQPLVDREGLYEALVNLVDNAIKYSDQEKNLVFRTGQKGNAVYLEVEDKGIGIATDKVKQIFEKFYRVTDGNVYTTQGAGLGLALVSHIMDAHNGDVEVESTLGKGSTFRLVFYLENHGENISS</sequence>
<dbReference type="PROSITE" id="PS50109">
    <property type="entry name" value="HIS_KIN"/>
    <property type="match status" value="1"/>
</dbReference>
<dbReference type="EMBL" id="JBIPKE010000017">
    <property type="protein sequence ID" value="MFH6984175.1"/>
    <property type="molecule type" value="Genomic_DNA"/>
</dbReference>
<dbReference type="Pfam" id="PF00512">
    <property type="entry name" value="HisKA"/>
    <property type="match status" value="1"/>
</dbReference>
<dbReference type="PANTHER" id="PTHR43711">
    <property type="entry name" value="TWO-COMPONENT HISTIDINE KINASE"/>
    <property type="match status" value="1"/>
</dbReference>
<accession>A0ABW7N986</accession>
<dbReference type="InterPro" id="IPR036097">
    <property type="entry name" value="HisK_dim/P_sf"/>
</dbReference>
<keyword evidence="5 9" id="KW-0418">Kinase</keyword>
<keyword evidence="3" id="KW-0597">Phosphoprotein</keyword>
<comment type="catalytic activity">
    <reaction evidence="1">
        <text>ATP + protein L-histidine = ADP + protein N-phospho-L-histidine.</text>
        <dbReference type="EC" id="2.7.13.3"/>
    </reaction>
</comment>
<evidence type="ECO:0000313" key="10">
    <source>
        <dbReference type="Proteomes" id="UP001610063"/>
    </source>
</evidence>
<evidence type="ECO:0000313" key="9">
    <source>
        <dbReference type="EMBL" id="MFH6984175.1"/>
    </source>
</evidence>
<dbReference type="SMART" id="SM00388">
    <property type="entry name" value="HisKA"/>
    <property type="match status" value="1"/>
</dbReference>
<dbReference type="CDD" id="cd00075">
    <property type="entry name" value="HATPase"/>
    <property type="match status" value="1"/>
</dbReference>
<organism evidence="9 10">
    <name type="scientific">Marinoscillum luteum</name>
    <dbReference type="NCBI Taxonomy" id="861051"/>
    <lineage>
        <taxon>Bacteria</taxon>
        <taxon>Pseudomonadati</taxon>
        <taxon>Bacteroidota</taxon>
        <taxon>Cytophagia</taxon>
        <taxon>Cytophagales</taxon>
        <taxon>Reichenbachiellaceae</taxon>
        <taxon>Marinoscillum</taxon>
    </lineage>
</organism>
<evidence type="ECO:0000256" key="1">
    <source>
        <dbReference type="ARBA" id="ARBA00000085"/>
    </source>
</evidence>
<evidence type="ECO:0000256" key="4">
    <source>
        <dbReference type="ARBA" id="ARBA00022679"/>
    </source>
</evidence>
<dbReference type="InterPro" id="IPR004358">
    <property type="entry name" value="Sig_transdc_His_kin-like_C"/>
</dbReference>
<dbReference type="GO" id="GO:0016301">
    <property type="term" value="F:kinase activity"/>
    <property type="evidence" value="ECO:0007669"/>
    <property type="project" value="UniProtKB-KW"/>
</dbReference>
<proteinExistence type="predicted"/>
<dbReference type="Pfam" id="PF02518">
    <property type="entry name" value="HATPase_c"/>
    <property type="match status" value="1"/>
</dbReference>
<dbReference type="InterPro" id="IPR003661">
    <property type="entry name" value="HisK_dim/P_dom"/>
</dbReference>
<protein>
    <recommendedName>
        <fullName evidence="2">histidine kinase</fullName>
        <ecNumber evidence="2">2.7.13.3</ecNumber>
    </recommendedName>
</protein>
<dbReference type="EC" id="2.7.13.3" evidence="2"/>
<feature type="domain" description="Histidine kinase" evidence="8">
    <location>
        <begin position="296"/>
        <end position="514"/>
    </location>
</feature>
<feature type="transmembrane region" description="Helical" evidence="7">
    <location>
        <begin position="255"/>
        <end position="277"/>
    </location>
</feature>
<evidence type="ECO:0000256" key="3">
    <source>
        <dbReference type="ARBA" id="ARBA00022553"/>
    </source>
</evidence>
<keyword evidence="7" id="KW-1133">Transmembrane helix</keyword>
<dbReference type="SMART" id="SM00387">
    <property type="entry name" value="HATPase_c"/>
    <property type="match status" value="1"/>
</dbReference>
<dbReference type="InterPro" id="IPR003594">
    <property type="entry name" value="HATPase_dom"/>
</dbReference>
<name>A0ABW7N986_9BACT</name>
<comment type="caution">
    <text evidence="9">The sequence shown here is derived from an EMBL/GenBank/DDBJ whole genome shotgun (WGS) entry which is preliminary data.</text>
</comment>
<evidence type="ECO:0000259" key="8">
    <source>
        <dbReference type="PROSITE" id="PS50109"/>
    </source>
</evidence>
<keyword evidence="7" id="KW-0472">Membrane</keyword>
<dbReference type="Proteomes" id="UP001610063">
    <property type="component" value="Unassembled WGS sequence"/>
</dbReference>
<keyword evidence="7" id="KW-0812">Transmembrane</keyword>
<evidence type="ECO:0000256" key="5">
    <source>
        <dbReference type="ARBA" id="ARBA00022777"/>
    </source>
</evidence>
<dbReference type="SUPFAM" id="SSF47384">
    <property type="entry name" value="Homodimeric domain of signal transducing histidine kinase"/>
    <property type="match status" value="1"/>
</dbReference>
<dbReference type="InterPro" id="IPR036890">
    <property type="entry name" value="HATPase_C_sf"/>
</dbReference>
<dbReference type="RefSeq" id="WP_395417581.1">
    <property type="nucleotide sequence ID" value="NZ_JBIPKE010000017.1"/>
</dbReference>
<dbReference type="Gene3D" id="1.10.287.130">
    <property type="match status" value="1"/>
</dbReference>
<dbReference type="CDD" id="cd00082">
    <property type="entry name" value="HisKA"/>
    <property type="match status" value="1"/>
</dbReference>
<dbReference type="PRINTS" id="PR00344">
    <property type="entry name" value="BCTRLSENSOR"/>
</dbReference>
<evidence type="ECO:0000256" key="6">
    <source>
        <dbReference type="ARBA" id="ARBA00023012"/>
    </source>
</evidence>
<reference evidence="9 10" key="1">
    <citation type="journal article" date="2013" name="Int. J. Syst. Evol. Microbiol.">
        <title>Marinoscillum luteum sp. nov., isolated from marine sediment.</title>
        <authorList>
            <person name="Cha I.T."/>
            <person name="Park S.J."/>
            <person name="Kim S.J."/>
            <person name="Kim J.G."/>
            <person name="Jung M.Y."/>
            <person name="Shin K.S."/>
            <person name="Kwon K.K."/>
            <person name="Yang S.H."/>
            <person name="Seo Y.S."/>
            <person name="Rhee S.K."/>
        </authorList>
    </citation>
    <scope>NUCLEOTIDE SEQUENCE [LARGE SCALE GENOMIC DNA]</scope>
    <source>
        <strain evidence="9 10">KCTC 23939</strain>
    </source>
</reference>
<gene>
    <name evidence="9" type="ORF">ACHKAR_12040</name>
</gene>
<feature type="transmembrane region" description="Helical" evidence="7">
    <location>
        <begin position="7"/>
        <end position="26"/>
    </location>
</feature>
<evidence type="ECO:0000256" key="2">
    <source>
        <dbReference type="ARBA" id="ARBA00012438"/>
    </source>
</evidence>
<dbReference type="InterPro" id="IPR005467">
    <property type="entry name" value="His_kinase_dom"/>
</dbReference>
<keyword evidence="4" id="KW-0808">Transferase</keyword>
<keyword evidence="10" id="KW-1185">Reference proteome</keyword>
<keyword evidence="6" id="KW-0902">Two-component regulatory system</keyword>
<dbReference type="PANTHER" id="PTHR43711:SF31">
    <property type="entry name" value="HISTIDINE KINASE"/>
    <property type="match status" value="1"/>
</dbReference>
<dbReference type="Gene3D" id="3.30.565.10">
    <property type="entry name" value="Histidine kinase-like ATPase, C-terminal domain"/>
    <property type="match status" value="1"/>
</dbReference>
<evidence type="ECO:0000256" key="7">
    <source>
        <dbReference type="SAM" id="Phobius"/>
    </source>
</evidence>
<dbReference type="InterPro" id="IPR050736">
    <property type="entry name" value="Sensor_HK_Regulatory"/>
</dbReference>
<dbReference type="SUPFAM" id="SSF55874">
    <property type="entry name" value="ATPase domain of HSP90 chaperone/DNA topoisomerase II/histidine kinase"/>
    <property type="match status" value="1"/>
</dbReference>